<reference evidence="2" key="1">
    <citation type="journal article" date="2019" name="Int. J. Syst. Evol. Microbiol.">
        <title>The Global Catalogue of Microorganisms (GCM) 10K type strain sequencing project: providing services to taxonomists for standard genome sequencing and annotation.</title>
        <authorList>
            <consortium name="The Broad Institute Genomics Platform"/>
            <consortium name="The Broad Institute Genome Sequencing Center for Infectious Disease"/>
            <person name="Wu L."/>
            <person name="Ma J."/>
        </authorList>
    </citation>
    <scope>NUCLEOTIDE SEQUENCE [LARGE SCALE GENOMIC DNA]</scope>
    <source>
        <strain evidence="2">JCM 13249</strain>
    </source>
</reference>
<comment type="caution">
    <text evidence="1">The sequence shown here is derived from an EMBL/GenBank/DDBJ whole genome shotgun (WGS) entry which is preliminary data.</text>
</comment>
<evidence type="ECO:0000313" key="1">
    <source>
        <dbReference type="EMBL" id="GAA1734300.1"/>
    </source>
</evidence>
<organism evidence="1 2">
    <name type="scientific">Luedemannella helvata</name>
    <dbReference type="NCBI Taxonomy" id="349315"/>
    <lineage>
        <taxon>Bacteria</taxon>
        <taxon>Bacillati</taxon>
        <taxon>Actinomycetota</taxon>
        <taxon>Actinomycetes</taxon>
        <taxon>Micromonosporales</taxon>
        <taxon>Micromonosporaceae</taxon>
        <taxon>Luedemannella</taxon>
    </lineage>
</organism>
<dbReference type="Proteomes" id="UP001500655">
    <property type="component" value="Unassembled WGS sequence"/>
</dbReference>
<keyword evidence="2" id="KW-1185">Reference proteome</keyword>
<name>A0ABN2JP39_9ACTN</name>
<dbReference type="RefSeq" id="WP_344075419.1">
    <property type="nucleotide sequence ID" value="NZ_BAAALS010000001.1"/>
</dbReference>
<gene>
    <name evidence="1" type="ORF">GCM10009681_00550</name>
</gene>
<evidence type="ECO:0000313" key="2">
    <source>
        <dbReference type="Proteomes" id="UP001500655"/>
    </source>
</evidence>
<proteinExistence type="predicted"/>
<sequence>MATWNDVASYVRGKYKISDEQPNMIKLVFEMDNLRTQVVVLWHITLDGDESWVQIESPFGEIGNVNLAHALQAAANMVCGGIGLFGNLVTYRHAVPLDSVSISEIERPLALVTTTADKLEQQLTGGDQY</sequence>
<dbReference type="SUPFAM" id="SSF69635">
    <property type="entry name" value="Type III secretory system chaperone-like"/>
    <property type="match status" value="1"/>
</dbReference>
<accession>A0ABN2JP39</accession>
<dbReference type="EMBL" id="BAAALS010000001">
    <property type="protein sequence ID" value="GAA1734300.1"/>
    <property type="molecule type" value="Genomic_DNA"/>
</dbReference>
<protein>
    <submittedName>
        <fullName evidence="1">Uncharacterized protein</fullName>
    </submittedName>
</protein>